<reference evidence="1 2" key="1">
    <citation type="journal article" date="2018" name="Sci. Rep.">
        <title>Genomic signatures of local adaptation to the degree of environmental predictability in rotifers.</title>
        <authorList>
            <person name="Franch-Gras L."/>
            <person name="Hahn C."/>
            <person name="Garcia-Roger E.M."/>
            <person name="Carmona M.J."/>
            <person name="Serra M."/>
            <person name="Gomez A."/>
        </authorList>
    </citation>
    <scope>NUCLEOTIDE SEQUENCE [LARGE SCALE GENOMIC DNA]</scope>
    <source>
        <strain evidence="1">HYR1</strain>
    </source>
</reference>
<protein>
    <submittedName>
        <fullName evidence="1">Uncharacterized protein</fullName>
    </submittedName>
</protein>
<dbReference type="Proteomes" id="UP000276133">
    <property type="component" value="Unassembled WGS sequence"/>
</dbReference>
<comment type="caution">
    <text evidence="1">The sequence shown here is derived from an EMBL/GenBank/DDBJ whole genome shotgun (WGS) entry which is preliminary data.</text>
</comment>
<dbReference type="AlphaFoldDB" id="A0A3M7RNX0"/>
<dbReference type="EMBL" id="REGN01002985">
    <property type="protein sequence ID" value="RNA25057.1"/>
    <property type="molecule type" value="Genomic_DNA"/>
</dbReference>
<accession>A0A3M7RNX0</accession>
<organism evidence="1 2">
    <name type="scientific">Brachionus plicatilis</name>
    <name type="common">Marine rotifer</name>
    <name type="synonym">Brachionus muelleri</name>
    <dbReference type="NCBI Taxonomy" id="10195"/>
    <lineage>
        <taxon>Eukaryota</taxon>
        <taxon>Metazoa</taxon>
        <taxon>Spiralia</taxon>
        <taxon>Gnathifera</taxon>
        <taxon>Rotifera</taxon>
        <taxon>Eurotatoria</taxon>
        <taxon>Monogononta</taxon>
        <taxon>Pseudotrocha</taxon>
        <taxon>Ploima</taxon>
        <taxon>Brachionidae</taxon>
        <taxon>Brachionus</taxon>
    </lineage>
</organism>
<gene>
    <name evidence="1" type="ORF">BpHYR1_043454</name>
</gene>
<sequence length="102" mass="12302">MKATRLVKNLRKRVLMKGRNFKTYEHLLRKEFELTNIKKINYLMTIKYVILILDHKQVLQLILLHRVNITRYDLVRSSATISGVWQTNPLSHEYIFTIDCWI</sequence>
<evidence type="ECO:0000313" key="1">
    <source>
        <dbReference type="EMBL" id="RNA25057.1"/>
    </source>
</evidence>
<keyword evidence="2" id="KW-1185">Reference proteome</keyword>
<evidence type="ECO:0000313" key="2">
    <source>
        <dbReference type="Proteomes" id="UP000276133"/>
    </source>
</evidence>
<name>A0A3M7RNX0_BRAPC</name>
<proteinExistence type="predicted"/>